<accession>A0A6A7FTH7</accession>
<feature type="region of interest" description="Disordered" evidence="6">
    <location>
        <begin position="308"/>
        <end position="403"/>
    </location>
</feature>
<feature type="domain" description="LNS2/PITP" evidence="7">
    <location>
        <begin position="676"/>
        <end position="834"/>
    </location>
</feature>
<sequence>MRQVGRVVGKVSEAVRGMMEWNTATLSGVIDIIVIKTEGSNGLPDEYYSTSFKVKFGKLQLLNPADRVVSIEINEQPIELNMRLSRDGFAYFPLYSDENWDSDISAASSPMPSPMPGPFTDLDEKMQALDLAGGTLPIPRTRKVMDQIRRGRSLSPRRRSFESPQPSPSPPLPDEDSPVDVDDMMWWSKSLPSGVPDDSSDFPPYRLRRKHHRSSSADAVRDSEIVSPAPRRASGTTTWGFSRILGMFRSSQTESPTDKSDTRMETTEAVQTDNEHQVEHQAHKEKYAPVVHEIERMTDVSIESVGTSNLVSRGSKSGSRSRCPEAVLDSSVKDRSNSLPEKSVETVDDESELKSFESPVLAATADSGLQGRCTPSTPPIENESDSKLISSSTPTSIKDDKSLGHVPLTPLRGFLPSIASSGCPSPQTGSLVAAGRGEDSSSFGELQLSLCGAFLRSANPGNVSSTPGFSGLDMASVKEIFMKHLISWEQFCQNPELSLNDDLLVLWDRRLYPIRVVIPLLFSYLSFGKPLSRKSLDSLSKSESSYQFLQTLHSNDDEFAPRTSSWSFWPGRWKSAPAVTPIRLPSTESKSSFVDEPTPTSAATNPLESDHVPRASVGTPLARRFKRKSFTPTSAVLESFNLKPGRNTISFTVTSGLQGRQTVEASIFLWESDSKIVISDVDGTITKSDILGNIIPHIPYAGGWTHPGVAKLFMDIHKNGYKFLYLTARAIGQASMTRKYVYGLNQGAGRQMPEGPIIMTPDGLLAALKREMRHRPQDFKIPALHEVRQLFPIGHNPFYAGFGNRVSDTESYLAIDVPEKRIFMVNKTGTIIPSKRVCTTQQSYISLMDSLNAMFPDVASKDAKVNSEYGLNFWARKISDVDEIEYNPFEQDQIGEEESNPAPVSEVDHHRVGSPEPVVVDGGGEKSGFRSPILSPLKALSPQKMPLNEAVQNQPPINGVSKADLRIEITPDPPN</sequence>
<dbReference type="EC" id="3.1.3.4" evidence="4"/>
<evidence type="ECO:0000256" key="5">
    <source>
        <dbReference type="ARBA" id="ARBA00022801"/>
    </source>
</evidence>
<dbReference type="AlphaFoldDB" id="A0A6A7FTH7"/>
<feature type="compositionally biased region" description="Acidic residues" evidence="6">
    <location>
        <begin position="173"/>
        <end position="183"/>
    </location>
</feature>
<dbReference type="EMBL" id="IACT01002632">
    <property type="protein sequence ID" value="LAC21901.1"/>
    <property type="molecule type" value="mRNA"/>
</dbReference>
<evidence type="ECO:0000256" key="4">
    <source>
        <dbReference type="ARBA" id="ARBA00012638"/>
    </source>
</evidence>
<feature type="region of interest" description="Disordered" evidence="6">
    <location>
        <begin position="895"/>
        <end position="926"/>
    </location>
</feature>
<dbReference type="PANTHER" id="PTHR12181">
    <property type="entry name" value="LIPIN"/>
    <property type="match status" value="1"/>
</dbReference>
<evidence type="ECO:0000259" key="7">
    <source>
        <dbReference type="SMART" id="SM00775"/>
    </source>
</evidence>
<comment type="cofactor">
    <cofactor evidence="2">
        <name>Mg(2+)</name>
        <dbReference type="ChEBI" id="CHEBI:18420"/>
    </cofactor>
</comment>
<dbReference type="Pfam" id="PF08235">
    <property type="entry name" value="LNS2"/>
    <property type="match status" value="1"/>
</dbReference>
<dbReference type="SUPFAM" id="SSF56784">
    <property type="entry name" value="HAD-like"/>
    <property type="match status" value="1"/>
</dbReference>
<organism evidence="8">
    <name type="scientific">Hirondellea gigas</name>
    <dbReference type="NCBI Taxonomy" id="1518452"/>
    <lineage>
        <taxon>Eukaryota</taxon>
        <taxon>Metazoa</taxon>
        <taxon>Ecdysozoa</taxon>
        <taxon>Arthropoda</taxon>
        <taxon>Crustacea</taxon>
        <taxon>Multicrustacea</taxon>
        <taxon>Malacostraca</taxon>
        <taxon>Eumalacostraca</taxon>
        <taxon>Peracarida</taxon>
        <taxon>Amphipoda</taxon>
        <taxon>Amphilochidea</taxon>
        <taxon>Lysianassida</taxon>
        <taxon>Lysianassidira</taxon>
        <taxon>Lysianassoidea</taxon>
        <taxon>Lysianassidae</taxon>
        <taxon>Hirondellea</taxon>
    </lineage>
</organism>
<dbReference type="SMART" id="SM00775">
    <property type="entry name" value="LNS2"/>
    <property type="match status" value="1"/>
</dbReference>
<dbReference type="InterPro" id="IPR036412">
    <property type="entry name" value="HAD-like_sf"/>
</dbReference>
<dbReference type="InterPro" id="IPR026058">
    <property type="entry name" value="LIPIN"/>
</dbReference>
<comment type="similarity">
    <text evidence="3">Belongs to the lipin family.</text>
</comment>
<keyword evidence="5" id="KW-0378">Hydrolase</keyword>
<proteinExistence type="evidence at transcript level"/>
<feature type="compositionally biased region" description="Polar residues" evidence="6">
    <location>
        <begin position="588"/>
        <end position="607"/>
    </location>
</feature>
<dbReference type="InterPro" id="IPR031703">
    <property type="entry name" value="Lipin_mid"/>
</dbReference>
<evidence type="ECO:0000256" key="2">
    <source>
        <dbReference type="ARBA" id="ARBA00001946"/>
    </source>
</evidence>
<feature type="region of interest" description="Disordered" evidence="6">
    <location>
        <begin position="136"/>
        <end position="237"/>
    </location>
</feature>
<evidence type="ECO:0000256" key="6">
    <source>
        <dbReference type="SAM" id="MobiDB-lite"/>
    </source>
</evidence>
<dbReference type="PANTHER" id="PTHR12181:SF12">
    <property type="entry name" value="PHOSPHATIDATE PHOSPHATASE"/>
    <property type="match status" value="1"/>
</dbReference>
<protein>
    <recommendedName>
        <fullName evidence="4">phosphatidate phosphatase</fullName>
        <ecNumber evidence="4">3.1.3.4</ecNumber>
    </recommendedName>
</protein>
<dbReference type="InterPro" id="IPR007651">
    <property type="entry name" value="Lipin_N"/>
</dbReference>
<evidence type="ECO:0000313" key="8">
    <source>
        <dbReference type="EMBL" id="LAC21901.1"/>
    </source>
</evidence>
<dbReference type="InterPro" id="IPR013209">
    <property type="entry name" value="LNS2"/>
</dbReference>
<feature type="compositionally biased region" description="Polar residues" evidence="6">
    <location>
        <begin position="387"/>
        <end position="396"/>
    </location>
</feature>
<dbReference type="Pfam" id="PF16876">
    <property type="entry name" value="Lipin_mid"/>
    <property type="match status" value="1"/>
</dbReference>
<evidence type="ECO:0000256" key="1">
    <source>
        <dbReference type="ARBA" id="ARBA00001180"/>
    </source>
</evidence>
<dbReference type="GO" id="GO:0008195">
    <property type="term" value="F:phosphatidate phosphatase activity"/>
    <property type="evidence" value="ECO:0007669"/>
    <property type="project" value="UniProtKB-EC"/>
</dbReference>
<evidence type="ECO:0000256" key="3">
    <source>
        <dbReference type="ARBA" id="ARBA00005476"/>
    </source>
</evidence>
<dbReference type="InterPro" id="IPR031315">
    <property type="entry name" value="LNS2/PITP"/>
</dbReference>
<feature type="region of interest" description="Disordered" evidence="6">
    <location>
        <begin position="588"/>
        <end position="613"/>
    </location>
</feature>
<name>A0A6A7FTH7_9CRUS</name>
<comment type="catalytic activity">
    <reaction evidence="1">
        <text>a 1,2-diacyl-sn-glycero-3-phosphate + H2O = a 1,2-diacyl-sn-glycerol + phosphate</text>
        <dbReference type="Rhea" id="RHEA:27429"/>
        <dbReference type="ChEBI" id="CHEBI:15377"/>
        <dbReference type="ChEBI" id="CHEBI:17815"/>
        <dbReference type="ChEBI" id="CHEBI:43474"/>
        <dbReference type="ChEBI" id="CHEBI:58608"/>
        <dbReference type="EC" id="3.1.3.4"/>
    </reaction>
    <physiologicalReaction direction="left-to-right" evidence="1">
        <dbReference type="Rhea" id="RHEA:27430"/>
    </physiologicalReaction>
</comment>
<feature type="compositionally biased region" description="Low complexity" evidence="6">
    <location>
        <begin position="312"/>
        <end position="321"/>
    </location>
</feature>
<reference evidence="8" key="1">
    <citation type="submission" date="2017-11" db="EMBL/GenBank/DDBJ databases">
        <title>The sensing device of the deep-sea amphipod.</title>
        <authorList>
            <person name="Kobayashi H."/>
            <person name="Nagahama T."/>
            <person name="Arai W."/>
            <person name="Sasagawa Y."/>
            <person name="Umeda M."/>
            <person name="Hayashi T."/>
            <person name="Nikaido I."/>
            <person name="Watanabe H."/>
            <person name="Oguri K."/>
            <person name="Kitazato H."/>
            <person name="Fujioka K."/>
            <person name="Kido Y."/>
            <person name="Takami H."/>
        </authorList>
    </citation>
    <scope>NUCLEOTIDE SEQUENCE</scope>
    <source>
        <tissue evidence="8">Whole body</tissue>
    </source>
</reference>
<dbReference type="Pfam" id="PF04571">
    <property type="entry name" value="Lipin_N"/>
    <property type="match status" value="1"/>
</dbReference>